<dbReference type="PANTHER" id="PTHR37549">
    <property type="entry name" value="LIPOPROTEIN LPRI"/>
    <property type="match status" value="1"/>
</dbReference>
<dbReference type="EMBL" id="JBGORX010000002">
    <property type="protein sequence ID" value="MFJ1268652.1"/>
    <property type="molecule type" value="Genomic_DNA"/>
</dbReference>
<dbReference type="Proteomes" id="UP001615550">
    <property type="component" value="Unassembled WGS sequence"/>
</dbReference>
<gene>
    <name evidence="3" type="ORF">ACD661_08820</name>
</gene>
<dbReference type="Pfam" id="PF07007">
    <property type="entry name" value="LprI"/>
    <property type="match status" value="1"/>
</dbReference>
<accession>A0ABW8D8Y7</accession>
<feature type="chain" id="PRO_5046402388" evidence="1">
    <location>
        <begin position="26"/>
        <end position="381"/>
    </location>
</feature>
<keyword evidence="1" id="KW-0732">Signal</keyword>
<evidence type="ECO:0000259" key="2">
    <source>
        <dbReference type="Pfam" id="PF07007"/>
    </source>
</evidence>
<sequence>MSIKRQAFFTILPVLNLMMVLDCFATTFPNPFQNTWSSNDGTVAITECQGMKCKIKIDTMIGAFTCDLEGVLFVLSDKKALFQIKKVNNAQNKLFPIRVSLSKQSLTVTIPKGSHDAARGYCGNRVGFDGKYFAPNTKRIYATSFNCDNARTKIELALCHSEALAYADRVLSKLYFQVKTKKFEYLITQQKTWIKERNLCSKSVDLNQCLLGKYRERILTLQQNFISNQATSEKMNPSLPYNFEYFIYLVKNNEIEDYDIFSDPPLQSYLSAALAKDVIGDIFQNRFSEINIKSHNDSLIMITGAAPGLYKICEGALILTKEHETWLAYTTFDSNSKKQIVIICPKNIDVTTIPTPLKQWADKLLPYMDNKDIIYKKVFTS</sequence>
<dbReference type="PANTHER" id="PTHR37549:SF1">
    <property type="entry name" value="LIPOPROTEIN LPRI"/>
    <property type="match status" value="1"/>
</dbReference>
<organism evidence="3 4">
    <name type="scientific">Legionella lytica</name>
    <dbReference type="NCBI Taxonomy" id="96232"/>
    <lineage>
        <taxon>Bacteria</taxon>
        <taxon>Pseudomonadati</taxon>
        <taxon>Pseudomonadota</taxon>
        <taxon>Gammaproteobacteria</taxon>
        <taxon>Legionellales</taxon>
        <taxon>Legionellaceae</taxon>
        <taxon>Legionella</taxon>
    </lineage>
</organism>
<reference evidence="3 4" key="1">
    <citation type="submission" date="2024-08" db="EMBL/GenBank/DDBJ databases">
        <title>Draft Genome Sequence of Legionella lytica strain DSB2004, Isolated From a Fire Sprinkler System.</title>
        <authorList>
            <person name="Everhart A.D."/>
            <person name="Kidane D.T."/>
            <person name="Farone A.L."/>
            <person name="Farone M.B."/>
        </authorList>
    </citation>
    <scope>NUCLEOTIDE SEQUENCE [LARGE SCALE GENOMIC DNA]</scope>
    <source>
        <strain evidence="3 4">DSB2004</strain>
    </source>
</reference>
<evidence type="ECO:0000313" key="3">
    <source>
        <dbReference type="EMBL" id="MFJ1268652.1"/>
    </source>
</evidence>
<dbReference type="InterPro" id="IPR052755">
    <property type="entry name" value="Lysozyme_Inhibitor_LprI"/>
</dbReference>
<feature type="signal peptide" evidence="1">
    <location>
        <begin position="1"/>
        <end position="25"/>
    </location>
</feature>
<evidence type="ECO:0000313" key="4">
    <source>
        <dbReference type="Proteomes" id="UP001615550"/>
    </source>
</evidence>
<name>A0ABW8D8Y7_9GAMM</name>
<comment type="caution">
    <text evidence="3">The sequence shown here is derived from an EMBL/GenBank/DDBJ whole genome shotgun (WGS) entry which is preliminary data.</text>
</comment>
<protein>
    <submittedName>
        <fullName evidence="3">Lysozyme inhibitor LprI family protein</fullName>
    </submittedName>
</protein>
<dbReference type="InterPro" id="IPR009739">
    <property type="entry name" value="LprI-like_N"/>
</dbReference>
<keyword evidence="4" id="KW-1185">Reference proteome</keyword>
<proteinExistence type="predicted"/>
<dbReference type="RefSeq" id="WP_400187494.1">
    <property type="nucleotide sequence ID" value="NZ_JBGORX010000002.1"/>
</dbReference>
<evidence type="ECO:0000256" key="1">
    <source>
        <dbReference type="SAM" id="SignalP"/>
    </source>
</evidence>
<feature type="domain" description="Lysozyme inhibitor LprI-like N-terminal" evidence="2">
    <location>
        <begin position="147"/>
        <end position="221"/>
    </location>
</feature>